<name>A0A1E5LHD7_9BACI</name>
<feature type="transmembrane region" description="Helical" evidence="1">
    <location>
        <begin position="76"/>
        <end position="93"/>
    </location>
</feature>
<dbReference type="STRING" id="1305675.BFG57_00385"/>
<dbReference type="AlphaFoldDB" id="A0A1E5LHD7"/>
<feature type="transmembrane region" description="Helical" evidence="1">
    <location>
        <begin position="99"/>
        <end position="116"/>
    </location>
</feature>
<keyword evidence="1" id="KW-1133">Transmembrane helix</keyword>
<evidence type="ECO:0000313" key="3">
    <source>
        <dbReference type="Proteomes" id="UP000095209"/>
    </source>
</evidence>
<protein>
    <submittedName>
        <fullName evidence="2">Uncharacterized protein</fullName>
    </submittedName>
</protein>
<feature type="transmembrane region" description="Helical" evidence="1">
    <location>
        <begin position="38"/>
        <end position="56"/>
    </location>
</feature>
<evidence type="ECO:0000313" key="2">
    <source>
        <dbReference type="EMBL" id="OEH93487.1"/>
    </source>
</evidence>
<keyword evidence="1" id="KW-0472">Membrane</keyword>
<dbReference type="Proteomes" id="UP000095209">
    <property type="component" value="Unassembled WGS sequence"/>
</dbReference>
<sequence>MNRTFFLIFGTGCGWLSFRIFKGMTITNWTDFIFEPTTFLTGMTCFTLSFLCLSVFVRRIMSSMLFSDDTKRWRELLVNVSVLSCSFIFLFAIYRMQVLALLIFSILYGMISLDLNRERVRRRG</sequence>
<organism evidence="2 3">
    <name type="scientific">Bacillus solimangrovi</name>
    <dbReference type="NCBI Taxonomy" id="1305675"/>
    <lineage>
        <taxon>Bacteria</taxon>
        <taxon>Bacillati</taxon>
        <taxon>Bacillota</taxon>
        <taxon>Bacilli</taxon>
        <taxon>Bacillales</taxon>
        <taxon>Bacillaceae</taxon>
        <taxon>Bacillus</taxon>
    </lineage>
</organism>
<dbReference type="OrthoDB" id="2971634at2"/>
<reference evidence="2 3" key="1">
    <citation type="submission" date="2016-08" db="EMBL/GenBank/DDBJ databases">
        <title>Genome of Bacillus solimangrovi GH2-4.</title>
        <authorList>
            <person name="Lim S."/>
            <person name="Kim B.-C."/>
        </authorList>
    </citation>
    <scope>NUCLEOTIDE SEQUENCE [LARGE SCALE GENOMIC DNA]</scope>
    <source>
        <strain evidence="2 3">GH2-4</strain>
    </source>
</reference>
<keyword evidence="1" id="KW-0812">Transmembrane</keyword>
<proteinExistence type="predicted"/>
<keyword evidence="3" id="KW-1185">Reference proteome</keyword>
<dbReference type="EMBL" id="MJEH01000011">
    <property type="protein sequence ID" value="OEH93487.1"/>
    <property type="molecule type" value="Genomic_DNA"/>
</dbReference>
<gene>
    <name evidence="2" type="ORF">BFG57_00385</name>
</gene>
<accession>A0A1E5LHD7</accession>
<comment type="caution">
    <text evidence="2">The sequence shown here is derived from an EMBL/GenBank/DDBJ whole genome shotgun (WGS) entry which is preliminary data.</text>
</comment>
<evidence type="ECO:0000256" key="1">
    <source>
        <dbReference type="SAM" id="Phobius"/>
    </source>
</evidence>
<dbReference type="RefSeq" id="WP_069716390.1">
    <property type="nucleotide sequence ID" value="NZ_MJEH01000011.1"/>
</dbReference>